<dbReference type="InterPro" id="IPR006524">
    <property type="entry name" value="ArpU-like"/>
</dbReference>
<dbReference type="NCBIfam" id="TIGR01637">
    <property type="entry name" value="phage_arpU"/>
    <property type="match status" value="1"/>
</dbReference>
<accession>A0A0R1VTL0</accession>
<proteinExistence type="predicted"/>
<organism evidence="1 2">
    <name type="scientific">Lactobacillus kitasatonis DSM 16761 = JCM 1039</name>
    <dbReference type="NCBI Taxonomy" id="1423767"/>
    <lineage>
        <taxon>Bacteria</taxon>
        <taxon>Bacillati</taxon>
        <taxon>Bacillota</taxon>
        <taxon>Bacilli</taxon>
        <taxon>Lactobacillales</taxon>
        <taxon>Lactobacillaceae</taxon>
        <taxon>Lactobacillus</taxon>
    </lineage>
</organism>
<comment type="caution">
    <text evidence="1">The sequence shown here is derived from an EMBL/GenBank/DDBJ whole genome shotgun (WGS) entry which is preliminary data.</text>
</comment>
<dbReference type="EMBL" id="AZFU01000004">
    <property type="protein sequence ID" value="KRM06724.1"/>
    <property type="molecule type" value="Genomic_DNA"/>
</dbReference>
<name>A0A0R1VTL0_9LACO</name>
<dbReference type="Pfam" id="PF07374">
    <property type="entry name" value="DUF1492"/>
    <property type="match status" value="1"/>
</dbReference>
<protein>
    <submittedName>
        <fullName evidence="1">Phage related protein</fullName>
    </submittedName>
</protein>
<evidence type="ECO:0000313" key="2">
    <source>
        <dbReference type="Proteomes" id="UP000051307"/>
    </source>
</evidence>
<dbReference type="AlphaFoldDB" id="A0A0R1VTL0"/>
<dbReference type="PATRIC" id="fig|1423767.3.peg.1700"/>
<evidence type="ECO:0000313" key="1">
    <source>
        <dbReference type="EMBL" id="KRM06724.1"/>
    </source>
</evidence>
<sequence>MIKYNINETVSNVKDFFQHDFWHYMNQGGIHVNQLSSPQMSSTGPSHSNVNGVEKSLIADLSEAEQATYRAETIAIALNNCSDLDNSKHQTILRSAYINELTDYQIEIKLSFSDYQLRREKKKACVEFAERLEFWCKRRNINDLPLLMSY</sequence>
<reference evidence="1 2" key="1">
    <citation type="journal article" date="2015" name="Genome Announc.">
        <title>Expanding the biotechnology potential of lactobacilli through comparative genomics of 213 strains and associated genera.</title>
        <authorList>
            <person name="Sun Z."/>
            <person name="Harris H.M."/>
            <person name="McCann A."/>
            <person name="Guo C."/>
            <person name="Argimon S."/>
            <person name="Zhang W."/>
            <person name="Yang X."/>
            <person name="Jeffery I.B."/>
            <person name="Cooney J.C."/>
            <person name="Kagawa T.F."/>
            <person name="Liu W."/>
            <person name="Song Y."/>
            <person name="Salvetti E."/>
            <person name="Wrobel A."/>
            <person name="Rasinkangas P."/>
            <person name="Parkhill J."/>
            <person name="Rea M.C."/>
            <person name="O'Sullivan O."/>
            <person name="Ritari J."/>
            <person name="Douillard F.P."/>
            <person name="Paul Ross R."/>
            <person name="Yang R."/>
            <person name="Briner A.E."/>
            <person name="Felis G.E."/>
            <person name="de Vos W.M."/>
            <person name="Barrangou R."/>
            <person name="Klaenhammer T.R."/>
            <person name="Caufield P.W."/>
            <person name="Cui Y."/>
            <person name="Zhang H."/>
            <person name="O'Toole P.W."/>
        </authorList>
    </citation>
    <scope>NUCLEOTIDE SEQUENCE [LARGE SCALE GENOMIC DNA]</scope>
    <source>
        <strain evidence="1 2">DSM 16761</strain>
    </source>
</reference>
<gene>
    <name evidence="1" type="ORF">FC59_GL001641</name>
</gene>
<dbReference type="InterPro" id="IPR010861">
    <property type="entry name" value="DUF1492"/>
</dbReference>
<dbReference type="RefSeq" id="WP_025014941.1">
    <property type="nucleotide sequence ID" value="NZ_AZFU01000004.1"/>
</dbReference>
<dbReference type="Proteomes" id="UP000051307">
    <property type="component" value="Unassembled WGS sequence"/>
</dbReference>